<comment type="caution">
    <text evidence="2">The sequence shown here is derived from an EMBL/GenBank/DDBJ whole genome shotgun (WGS) entry which is preliminary data.</text>
</comment>
<feature type="region of interest" description="Disordered" evidence="1">
    <location>
        <begin position="24"/>
        <end position="46"/>
    </location>
</feature>
<dbReference type="Proteomes" id="UP000298061">
    <property type="component" value="Unassembled WGS sequence"/>
</dbReference>
<dbReference type="EMBL" id="SFCI01000800">
    <property type="protein sequence ID" value="TFY77887.1"/>
    <property type="molecule type" value="Genomic_DNA"/>
</dbReference>
<dbReference type="AlphaFoldDB" id="A0A4Y9ZV10"/>
<proteinExistence type="predicted"/>
<name>A0A4Y9ZV10_9AGAM</name>
<sequence length="345" mass="38943">MKARWIGQRSRDLVTGGDRRWRESRAIERGKESKRSLAAEKARAGEDRDLAEAIRLSKEEEDRRSRAVLDSNSSGIFDEQNQQNNNNLLIDMGQQPVQPQFTAVQPQFTNFNPYQQQAQQEAMQQEYLRQQQEWMRQQQEAQAQAQAQAQLQAQQEEWLRQQQMQQQYQQQQQQQQYQQQQQQMQVQPLVPQPTSFGSNNPFAPAVHSFSPGASTSPPPNNHTPVSFNLPSTYETHSPSTNLSSISTVSSTNPSPSPSAPSSSLRGPSRADQEHANLAGLFAAPREDGLDTFGNIGQLRYGHTDAGRIATQKTGASGQQPSFNPFAQQQQQQQQHQNNEQPFFSI</sequence>
<evidence type="ECO:0000256" key="1">
    <source>
        <dbReference type="SAM" id="MobiDB-lite"/>
    </source>
</evidence>
<dbReference type="PROSITE" id="PS50330">
    <property type="entry name" value="UIM"/>
    <property type="match status" value="1"/>
</dbReference>
<evidence type="ECO:0000313" key="2">
    <source>
        <dbReference type="EMBL" id="TFY77887.1"/>
    </source>
</evidence>
<dbReference type="STRING" id="135208.A0A4Y9ZV10"/>
<feature type="compositionally biased region" description="Polar residues" evidence="1">
    <location>
        <begin position="192"/>
        <end position="201"/>
    </location>
</feature>
<evidence type="ECO:0000313" key="3">
    <source>
        <dbReference type="Proteomes" id="UP000298061"/>
    </source>
</evidence>
<dbReference type="OrthoDB" id="3269719at2759"/>
<dbReference type="InterPro" id="IPR003903">
    <property type="entry name" value="UIM_dom"/>
</dbReference>
<feature type="compositionally biased region" description="Low complexity" evidence="1">
    <location>
        <begin position="237"/>
        <end position="267"/>
    </location>
</feature>
<feature type="region of interest" description="Disordered" evidence="1">
    <location>
        <begin position="185"/>
        <end position="272"/>
    </location>
</feature>
<feature type="compositionally biased region" description="Low complexity" evidence="1">
    <location>
        <begin position="318"/>
        <end position="345"/>
    </location>
</feature>
<feature type="compositionally biased region" description="Polar residues" evidence="1">
    <location>
        <begin position="222"/>
        <end position="236"/>
    </location>
</feature>
<feature type="region of interest" description="Disordered" evidence="1">
    <location>
        <begin position="308"/>
        <end position="345"/>
    </location>
</feature>
<reference evidence="2 3" key="1">
    <citation type="submission" date="2019-02" db="EMBL/GenBank/DDBJ databases">
        <title>Genome sequencing of the rare red list fungi Hericium alpestre (H. flagellum).</title>
        <authorList>
            <person name="Buettner E."/>
            <person name="Kellner H."/>
        </authorList>
    </citation>
    <scope>NUCLEOTIDE SEQUENCE [LARGE SCALE GENOMIC DNA]</scope>
    <source>
        <strain evidence="2 3">DSM 108284</strain>
    </source>
</reference>
<keyword evidence="3" id="KW-1185">Reference proteome</keyword>
<organism evidence="2 3">
    <name type="scientific">Hericium alpestre</name>
    <dbReference type="NCBI Taxonomy" id="135208"/>
    <lineage>
        <taxon>Eukaryota</taxon>
        <taxon>Fungi</taxon>
        <taxon>Dikarya</taxon>
        <taxon>Basidiomycota</taxon>
        <taxon>Agaricomycotina</taxon>
        <taxon>Agaricomycetes</taxon>
        <taxon>Russulales</taxon>
        <taxon>Hericiaceae</taxon>
        <taxon>Hericium</taxon>
    </lineage>
</organism>
<protein>
    <submittedName>
        <fullName evidence="2">Uncharacterized protein</fullName>
    </submittedName>
</protein>
<accession>A0A4Y9ZV10</accession>
<gene>
    <name evidence="2" type="ORF">EWM64_g6123</name>
</gene>